<protein>
    <submittedName>
        <fullName evidence="2">Uncharacterized protein</fullName>
    </submittedName>
</protein>
<feature type="signal peptide" evidence="1">
    <location>
        <begin position="1"/>
        <end position="23"/>
    </location>
</feature>
<dbReference type="AlphaFoldDB" id="A0A942EDK9"/>
<comment type="caution">
    <text evidence="2">The sequence shown here is derived from an EMBL/GenBank/DDBJ whole genome shotgun (WGS) entry which is preliminary data.</text>
</comment>
<sequence length="173" mass="19093">MDLPSRHILIGMTLGAMCASVLAVTGPGAVVETFADEMLKPAVVAPGFDTTKLVRFEDRDYEIRAENWVSQDPISSDVVKKVEGGRVSYVTIATTSTGTYSTDGLFSNKVQYPGITVEDVTYRPNNFFYWRSGGWSSFNSRKVNSFLYIRSGDTRVSTWGNRTCVSGKGFRVC</sequence>
<evidence type="ECO:0000313" key="3">
    <source>
        <dbReference type="Proteomes" id="UP000678281"/>
    </source>
</evidence>
<reference evidence="2" key="1">
    <citation type="submission" date="2021-04" db="EMBL/GenBank/DDBJ databases">
        <title>Devosia litorisediminis sp. nov., isolated from a sand dune.</title>
        <authorList>
            <person name="Park S."/>
            <person name="Yoon J.-H."/>
        </authorList>
    </citation>
    <scope>NUCLEOTIDE SEQUENCE</scope>
    <source>
        <strain evidence="2">BSSL-BM10</strain>
    </source>
</reference>
<dbReference type="Proteomes" id="UP000678281">
    <property type="component" value="Unassembled WGS sequence"/>
</dbReference>
<accession>A0A942EDK9</accession>
<dbReference type="RefSeq" id="WP_212658788.1">
    <property type="nucleotide sequence ID" value="NZ_JAGXTP010000001.1"/>
</dbReference>
<keyword evidence="3" id="KW-1185">Reference proteome</keyword>
<evidence type="ECO:0000313" key="2">
    <source>
        <dbReference type="EMBL" id="MBS3849304.1"/>
    </source>
</evidence>
<keyword evidence="1" id="KW-0732">Signal</keyword>
<evidence type="ECO:0000256" key="1">
    <source>
        <dbReference type="SAM" id="SignalP"/>
    </source>
</evidence>
<organism evidence="2 3">
    <name type="scientific">Devosia litorisediminis</name>
    <dbReference type="NCBI Taxonomy" id="2829817"/>
    <lineage>
        <taxon>Bacteria</taxon>
        <taxon>Pseudomonadati</taxon>
        <taxon>Pseudomonadota</taxon>
        <taxon>Alphaproteobacteria</taxon>
        <taxon>Hyphomicrobiales</taxon>
        <taxon>Devosiaceae</taxon>
        <taxon>Devosia</taxon>
    </lineage>
</organism>
<feature type="chain" id="PRO_5037162049" evidence="1">
    <location>
        <begin position="24"/>
        <end position="173"/>
    </location>
</feature>
<dbReference type="EMBL" id="JAGXTP010000001">
    <property type="protein sequence ID" value="MBS3849304.1"/>
    <property type="molecule type" value="Genomic_DNA"/>
</dbReference>
<gene>
    <name evidence="2" type="ORF">KD146_11415</name>
</gene>
<proteinExistence type="predicted"/>
<name>A0A942EDK9_9HYPH</name>